<dbReference type="Proteomes" id="UP000732858">
    <property type="component" value="Unassembled WGS sequence"/>
</dbReference>
<dbReference type="GeneID" id="65549382"/>
<reference evidence="4 6" key="1">
    <citation type="journal article" date="2021" name="Mol. Ecol.">
        <title>Polar bear-adapted Ursidibacter maritimus are remarkably conserved after generations in captivity.</title>
        <authorList>
            <person name="Espinosa-Gongora C."/>
            <person name="Hansen M.J."/>
            <person name="Bertelsen M.F."/>
            <person name="Bojesen A.M."/>
        </authorList>
    </citation>
    <scope>NUCLEOTIDE SEQUENCE</scope>
    <source>
        <strain evidence="4">Pb43105x</strain>
        <strain evidence="3 6">Pb43106</strain>
    </source>
</reference>
<evidence type="ECO:0000313" key="5">
    <source>
        <dbReference type="Proteomes" id="UP000732858"/>
    </source>
</evidence>
<keyword evidence="6" id="KW-1185">Reference proteome</keyword>
<feature type="region of interest" description="Disordered" evidence="1">
    <location>
        <begin position="26"/>
        <end position="67"/>
    </location>
</feature>
<dbReference type="OrthoDB" id="5678217at2"/>
<accession>A0A949WR32</accession>
<gene>
    <name evidence="3" type="ORF">HT657_06175</name>
    <name evidence="4" type="ORF">HT672_08660</name>
</gene>
<feature type="compositionally biased region" description="Low complexity" evidence="1">
    <location>
        <begin position="32"/>
        <end position="46"/>
    </location>
</feature>
<protein>
    <submittedName>
        <fullName evidence="4">Uncharacterized protein</fullName>
    </submittedName>
</protein>
<dbReference type="EMBL" id="JABULY010000003">
    <property type="protein sequence ID" value="MBV6531719.1"/>
    <property type="molecule type" value="Genomic_DNA"/>
</dbReference>
<feature type="signal peptide" evidence="2">
    <location>
        <begin position="1"/>
        <end position="21"/>
    </location>
</feature>
<dbReference type="EMBL" id="JABUMC010000021">
    <property type="protein sequence ID" value="MBV6547347.1"/>
    <property type="molecule type" value="Genomic_DNA"/>
</dbReference>
<dbReference type="Proteomes" id="UP001196379">
    <property type="component" value="Unassembled WGS sequence"/>
</dbReference>
<proteinExistence type="predicted"/>
<dbReference type="RefSeq" id="WP_157403488.1">
    <property type="nucleotide sequence ID" value="NZ_JABULY010000003.1"/>
</dbReference>
<feature type="region of interest" description="Disordered" evidence="1">
    <location>
        <begin position="94"/>
        <end position="117"/>
    </location>
</feature>
<organism evidence="4 5">
    <name type="scientific">Ursidibacter maritimus</name>
    <dbReference type="NCBI Taxonomy" id="1331689"/>
    <lineage>
        <taxon>Bacteria</taxon>
        <taxon>Pseudomonadati</taxon>
        <taxon>Pseudomonadota</taxon>
        <taxon>Gammaproteobacteria</taxon>
        <taxon>Pasteurellales</taxon>
        <taxon>Pasteurellaceae</taxon>
        <taxon>Ursidibacter</taxon>
    </lineage>
</organism>
<name>A0A949WR32_9PAST</name>
<feature type="chain" id="PRO_5037924215" evidence="2">
    <location>
        <begin position="22"/>
        <end position="190"/>
    </location>
</feature>
<comment type="caution">
    <text evidence="4">The sequence shown here is derived from an EMBL/GenBank/DDBJ whole genome shotgun (WGS) entry which is preliminary data.</text>
</comment>
<evidence type="ECO:0000313" key="6">
    <source>
        <dbReference type="Proteomes" id="UP001196379"/>
    </source>
</evidence>
<dbReference type="AlphaFoldDB" id="A0A949WR32"/>
<evidence type="ECO:0000313" key="4">
    <source>
        <dbReference type="EMBL" id="MBV6547347.1"/>
    </source>
</evidence>
<evidence type="ECO:0000256" key="1">
    <source>
        <dbReference type="SAM" id="MobiDB-lite"/>
    </source>
</evidence>
<sequence>MKKVITVTAIALFSLSTIVEAKRGGGMRVVKTKPSTQQSTSQQKNQQDADFNNTPQQPAGAAQQVQSNGNRAANFLTGAAAGYLLSDMLSPTEAQAQENKQVENKQQAVDSAQQSANPVAQLNQQVQNVPTIQAFKSIDPQDPNLIEKTPGYSRYCLNGVQYLISATNNQLPPTLMVDKNNTPVQCIITQ</sequence>
<feature type="compositionally biased region" description="Low complexity" evidence="1">
    <location>
        <begin position="55"/>
        <end position="66"/>
    </location>
</feature>
<evidence type="ECO:0000256" key="2">
    <source>
        <dbReference type="SAM" id="SignalP"/>
    </source>
</evidence>
<evidence type="ECO:0000313" key="3">
    <source>
        <dbReference type="EMBL" id="MBV6531719.1"/>
    </source>
</evidence>
<keyword evidence="2" id="KW-0732">Signal</keyword>